<reference evidence="1" key="1">
    <citation type="submission" date="2022-04" db="EMBL/GenBank/DDBJ databases">
        <title>Evolutionary, genomic, and biogeographic characterization of Chryseobacterium nepalense represented by a plastic-degrading bacterium AC3.</title>
        <authorList>
            <person name="Yin Z."/>
            <person name="Liu X."/>
            <person name="Wang D."/>
            <person name="Xie Z."/>
        </authorList>
    </citation>
    <scope>NUCLEOTIDE SEQUENCE</scope>
    <source>
        <strain evidence="1">AC3</strain>
    </source>
</reference>
<evidence type="ECO:0000313" key="1">
    <source>
        <dbReference type="EMBL" id="UPQ77336.1"/>
    </source>
</evidence>
<dbReference type="Proteomes" id="UP000830552">
    <property type="component" value="Chromosome"/>
</dbReference>
<accession>A0ABY4KAI8</accession>
<gene>
    <name evidence="1" type="ORF">M0D58_07225</name>
</gene>
<keyword evidence="2" id="KW-1185">Reference proteome</keyword>
<dbReference type="RefSeq" id="WP_248394607.1">
    <property type="nucleotide sequence ID" value="NZ_CP096203.1"/>
</dbReference>
<sequence>MLIEVIFRGLFSIVDFSFVKKLLIDAREVYFTSPEVNSPVTFSSAMRIINSKKYVDLVINTDCLQIKDKIVPKVFINIGRTNEEIEILLFFDSKDLKETNEKMNIDYVKIWTKEFQKKYNFEYYICQMDNANEEEYYFDSNGTGQIYDKLQLL</sequence>
<protein>
    <recommendedName>
        <fullName evidence="3">DUF4265 domain-containing protein</fullName>
    </recommendedName>
</protein>
<proteinExistence type="predicted"/>
<evidence type="ECO:0008006" key="3">
    <source>
        <dbReference type="Google" id="ProtNLM"/>
    </source>
</evidence>
<evidence type="ECO:0000313" key="2">
    <source>
        <dbReference type="Proteomes" id="UP000830552"/>
    </source>
</evidence>
<dbReference type="EMBL" id="CP096203">
    <property type="protein sequence ID" value="UPQ77336.1"/>
    <property type="molecule type" value="Genomic_DNA"/>
</dbReference>
<organism evidence="1 2">
    <name type="scientific">Chryseobacterium nepalense</name>
    <dbReference type="NCBI Taxonomy" id="1854498"/>
    <lineage>
        <taxon>Bacteria</taxon>
        <taxon>Pseudomonadati</taxon>
        <taxon>Bacteroidota</taxon>
        <taxon>Flavobacteriia</taxon>
        <taxon>Flavobacteriales</taxon>
        <taxon>Weeksellaceae</taxon>
        <taxon>Chryseobacterium group</taxon>
        <taxon>Chryseobacterium</taxon>
    </lineage>
</organism>
<name>A0ABY4KAI8_9FLAO</name>